<organism evidence="2 3">
    <name type="scientific">Clytia hemisphaerica</name>
    <dbReference type="NCBI Taxonomy" id="252671"/>
    <lineage>
        <taxon>Eukaryota</taxon>
        <taxon>Metazoa</taxon>
        <taxon>Cnidaria</taxon>
        <taxon>Hydrozoa</taxon>
        <taxon>Hydroidolina</taxon>
        <taxon>Leptothecata</taxon>
        <taxon>Obeliida</taxon>
        <taxon>Clytiidae</taxon>
        <taxon>Clytia</taxon>
    </lineage>
</organism>
<dbReference type="OrthoDB" id="5958017at2759"/>
<dbReference type="GeneID" id="136811552"/>
<keyword evidence="3" id="KW-1185">Reference proteome</keyword>
<protein>
    <submittedName>
        <fullName evidence="2">Uncharacterized protein</fullName>
    </submittedName>
</protein>
<sequence>MPSAFFAFSEGKVEVIGSTKAMKEFLNDESIKRRFLECAKANPEVESSDDEEPIAESSPSLGDAFKWDKERTPFWWPSNLTFGNMKSVNVASCDRILDAYRKMLIKSRINQITEMPNQPWLELKKWADTTVEEVEQKICFAKI</sequence>
<feature type="region of interest" description="Disordered" evidence="1">
    <location>
        <begin position="42"/>
        <end position="64"/>
    </location>
</feature>
<name>A0A7M5V3L4_9CNID</name>
<reference evidence="2" key="1">
    <citation type="submission" date="2021-01" db="UniProtKB">
        <authorList>
            <consortium name="EnsemblMetazoa"/>
        </authorList>
    </citation>
    <scope>IDENTIFICATION</scope>
</reference>
<proteinExistence type="predicted"/>
<evidence type="ECO:0000256" key="1">
    <source>
        <dbReference type="SAM" id="MobiDB-lite"/>
    </source>
</evidence>
<dbReference type="RefSeq" id="XP_066924290.1">
    <property type="nucleotide sequence ID" value="XM_067068189.1"/>
</dbReference>
<dbReference type="RefSeq" id="XP_066924295.1">
    <property type="nucleotide sequence ID" value="XM_067068194.1"/>
</dbReference>
<dbReference type="EnsemblMetazoa" id="CLYHEMT009037.2">
    <property type="protein sequence ID" value="CLYHEMP009037.2"/>
    <property type="gene ID" value="CLYHEMG009037"/>
</dbReference>
<evidence type="ECO:0000313" key="2">
    <source>
        <dbReference type="EnsemblMetazoa" id="CLYHEMP009037.2"/>
    </source>
</evidence>
<dbReference type="RefSeq" id="XP_066924278.1">
    <property type="nucleotide sequence ID" value="XM_067068177.1"/>
</dbReference>
<accession>A0A7M5V3L4</accession>
<evidence type="ECO:0000313" key="3">
    <source>
        <dbReference type="Proteomes" id="UP000594262"/>
    </source>
</evidence>
<dbReference type="Proteomes" id="UP000594262">
    <property type="component" value="Unplaced"/>
</dbReference>
<dbReference type="RefSeq" id="XP_066924283.1">
    <property type="nucleotide sequence ID" value="XM_067068182.1"/>
</dbReference>
<dbReference type="AlphaFoldDB" id="A0A7M5V3L4"/>